<keyword evidence="2" id="KW-1185">Reference proteome</keyword>
<dbReference type="AlphaFoldDB" id="A0AAE1D3W3"/>
<evidence type="ECO:0000313" key="2">
    <source>
        <dbReference type="Proteomes" id="UP001283361"/>
    </source>
</evidence>
<organism evidence="1 2">
    <name type="scientific">Elysia crispata</name>
    <name type="common">lettuce slug</name>
    <dbReference type="NCBI Taxonomy" id="231223"/>
    <lineage>
        <taxon>Eukaryota</taxon>
        <taxon>Metazoa</taxon>
        <taxon>Spiralia</taxon>
        <taxon>Lophotrochozoa</taxon>
        <taxon>Mollusca</taxon>
        <taxon>Gastropoda</taxon>
        <taxon>Heterobranchia</taxon>
        <taxon>Euthyneura</taxon>
        <taxon>Panpulmonata</taxon>
        <taxon>Sacoglossa</taxon>
        <taxon>Placobranchoidea</taxon>
        <taxon>Plakobranchidae</taxon>
        <taxon>Elysia</taxon>
    </lineage>
</organism>
<evidence type="ECO:0000313" key="1">
    <source>
        <dbReference type="EMBL" id="KAK3755551.1"/>
    </source>
</evidence>
<dbReference type="EMBL" id="JAWDGP010005594">
    <property type="protein sequence ID" value="KAK3755551.1"/>
    <property type="molecule type" value="Genomic_DNA"/>
</dbReference>
<accession>A0AAE1D3W3</accession>
<protein>
    <submittedName>
        <fullName evidence="1">Uncharacterized protein</fullName>
    </submittedName>
</protein>
<proteinExistence type="predicted"/>
<gene>
    <name evidence="1" type="ORF">RRG08_012773</name>
</gene>
<sequence>MQPSRLTSFTFRAPGCLRNSATLGSLSCSSAIQARSMGGMGDADATIGCSAQGARESTSDFGSGWLRSVAEASEDLAASNAVWHSSVQVITLPLLFVASVNGARSLAIPGRNLW</sequence>
<name>A0AAE1D3W3_9GAST</name>
<comment type="caution">
    <text evidence="1">The sequence shown here is derived from an EMBL/GenBank/DDBJ whole genome shotgun (WGS) entry which is preliminary data.</text>
</comment>
<dbReference type="Proteomes" id="UP001283361">
    <property type="component" value="Unassembled WGS sequence"/>
</dbReference>
<reference evidence="1" key="1">
    <citation type="journal article" date="2023" name="G3 (Bethesda)">
        <title>A reference genome for the long-term kleptoplast-retaining sea slug Elysia crispata morphotype clarki.</title>
        <authorList>
            <person name="Eastman K.E."/>
            <person name="Pendleton A.L."/>
            <person name="Shaikh M.A."/>
            <person name="Suttiyut T."/>
            <person name="Ogas R."/>
            <person name="Tomko P."/>
            <person name="Gavelis G."/>
            <person name="Widhalm J.R."/>
            <person name="Wisecaver J.H."/>
        </authorList>
    </citation>
    <scope>NUCLEOTIDE SEQUENCE</scope>
    <source>
        <strain evidence="1">ECLA1</strain>
    </source>
</reference>